<comment type="caution">
    <text evidence="2">The sequence shown here is derived from an EMBL/GenBank/DDBJ whole genome shotgun (WGS) entry which is preliminary data.</text>
</comment>
<evidence type="ECO:0000313" key="2">
    <source>
        <dbReference type="EMBL" id="KAF7276152.1"/>
    </source>
</evidence>
<keyword evidence="3" id="KW-1185">Reference proteome</keyword>
<name>A0A834I7X8_RHYFE</name>
<dbReference type="AlphaFoldDB" id="A0A834I7X8"/>
<evidence type="ECO:0000313" key="3">
    <source>
        <dbReference type="Proteomes" id="UP000625711"/>
    </source>
</evidence>
<accession>A0A834I7X8</accession>
<dbReference type="EMBL" id="JAACXV010008252">
    <property type="protein sequence ID" value="KAF7276152.1"/>
    <property type="molecule type" value="Genomic_DNA"/>
</dbReference>
<dbReference type="Proteomes" id="UP000625711">
    <property type="component" value="Unassembled WGS sequence"/>
</dbReference>
<reference evidence="2" key="1">
    <citation type="submission" date="2020-08" db="EMBL/GenBank/DDBJ databases">
        <title>Genome sequencing and assembly of the red palm weevil Rhynchophorus ferrugineus.</title>
        <authorList>
            <person name="Dias G.B."/>
            <person name="Bergman C.M."/>
            <person name="Manee M."/>
        </authorList>
    </citation>
    <scope>NUCLEOTIDE SEQUENCE</scope>
    <source>
        <strain evidence="2">AA-2017</strain>
        <tissue evidence="2">Whole larva</tissue>
    </source>
</reference>
<feature type="compositionally biased region" description="Polar residues" evidence="1">
    <location>
        <begin position="8"/>
        <end position="21"/>
    </location>
</feature>
<feature type="compositionally biased region" description="Basic and acidic residues" evidence="1">
    <location>
        <begin position="22"/>
        <end position="33"/>
    </location>
</feature>
<proteinExistence type="predicted"/>
<organism evidence="2 3">
    <name type="scientific">Rhynchophorus ferrugineus</name>
    <name type="common">Red palm weevil</name>
    <name type="synonym">Curculio ferrugineus</name>
    <dbReference type="NCBI Taxonomy" id="354439"/>
    <lineage>
        <taxon>Eukaryota</taxon>
        <taxon>Metazoa</taxon>
        <taxon>Ecdysozoa</taxon>
        <taxon>Arthropoda</taxon>
        <taxon>Hexapoda</taxon>
        <taxon>Insecta</taxon>
        <taxon>Pterygota</taxon>
        <taxon>Neoptera</taxon>
        <taxon>Endopterygota</taxon>
        <taxon>Coleoptera</taxon>
        <taxon>Polyphaga</taxon>
        <taxon>Cucujiformia</taxon>
        <taxon>Curculionidae</taxon>
        <taxon>Dryophthorinae</taxon>
        <taxon>Rhynchophorus</taxon>
    </lineage>
</organism>
<gene>
    <name evidence="2" type="ORF">GWI33_010872</name>
</gene>
<sequence>DSELMDQPPTTVNHNLLNANSTHEDGRDLESRCPADAVAAGDSMGFR</sequence>
<feature type="region of interest" description="Disordered" evidence="1">
    <location>
        <begin position="1"/>
        <end position="47"/>
    </location>
</feature>
<evidence type="ECO:0000256" key="1">
    <source>
        <dbReference type="SAM" id="MobiDB-lite"/>
    </source>
</evidence>
<feature type="non-terminal residue" evidence="2">
    <location>
        <position position="1"/>
    </location>
</feature>
<protein>
    <submittedName>
        <fullName evidence="2">Uncharacterized protein</fullName>
    </submittedName>
</protein>